<feature type="chain" id="PRO_5040251818" description="Multiple inositol polyphosphate phosphatase 1" evidence="18">
    <location>
        <begin position="24"/>
        <end position="443"/>
    </location>
</feature>
<evidence type="ECO:0000256" key="5">
    <source>
        <dbReference type="ARBA" id="ARBA00018097"/>
    </source>
</evidence>
<evidence type="ECO:0000256" key="17">
    <source>
        <dbReference type="SAM" id="Coils"/>
    </source>
</evidence>
<dbReference type="FunFam" id="3.40.50.1240:FF:000014">
    <property type="entry name" value="Multiple inositol polyphosphate phosphatase 1"/>
    <property type="match status" value="1"/>
</dbReference>
<feature type="disulfide bond" evidence="16">
    <location>
        <begin position="258"/>
        <end position="273"/>
    </location>
</feature>
<evidence type="ECO:0000256" key="10">
    <source>
        <dbReference type="ARBA" id="ARBA00023180"/>
    </source>
</evidence>
<evidence type="ECO:0000313" key="20">
    <source>
        <dbReference type="Proteomes" id="UP001154114"/>
    </source>
</evidence>
<dbReference type="GO" id="GO:0052745">
    <property type="term" value="F:inositol phosphate phosphatase activity"/>
    <property type="evidence" value="ECO:0007669"/>
    <property type="project" value="TreeGrafter"/>
</dbReference>
<keyword evidence="16" id="KW-1015">Disulfide bond</keyword>
<dbReference type="Pfam" id="PF00328">
    <property type="entry name" value="His_Phos_2"/>
    <property type="match status" value="1"/>
</dbReference>
<evidence type="ECO:0000256" key="2">
    <source>
        <dbReference type="ARBA" id="ARBA00008422"/>
    </source>
</evidence>
<evidence type="ECO:0000313" key="19">
    <source>
        <dbReference type="EMBL" id="CAH0604806.1"/>
    </source>
</evidence>
<gene>
    <name evidence="19" type="ORF">CINC_LOCUS11172</name>
</gene>
<dbReference type="CDD" id="cd07061">
    <property type="entry name" value="HP_HAP_like"/>
    <property type="match status" value="1"/>
</dbReference>
<feature type="coiled-coil region" evidence="17">
    <location>
        <begin position="101"/>
        <end position="128"/>
    </location>
</feature>
<evidence type="ECO:0000256" key="9">
    <source>
        <dbReference type="ARBA" id="ARBA00023136"/>
    </source>
</evidence>
<dbReference type="EC" id="3.1.3.62" evidence="4"/>
<feature type="signal peptide" evidence="18">
    <location>
        <begin position="1"/>
        <end position="23"/>
    </location>
</feature>
<evidence type="ECO:0000256" key="14">
    <source>
        <dbReference type="ARBA" id="ARBA00043691"/>
    </source>
</evidence>
<dbReference type="GO" id="GO:0003993">
    <property type="term" value="F:acid phosphatase activity"/>
    <property type="evidence" value="ECO:0007669"/>
    <property type="project" value="TreeGrafter"/>
</dbReference>
<protein>
    <recommendedName>
        <fullName evidence="5">Multiple inositol polyphosphate phosphatase 1</fullName>
        <ecNumber evidence="4">3.1.3.62</ecNumber>
        <ecNumber evidence="3">3.1.3.80</ecNumber>
    </recommendedName>
    <alternativeName>
        <fullName evidence="11">2,3-bisphosphoglycerate 3-phosphatase</fullName>
    </alternativeName>
</protein>
<dbReference type="PANTHER" id="PTHR20963:SF51">
    <property type="entry name" value="MULTIPLE INOSITOL POLYPHOSPHATE PHOSPHATASE 1"/>
    <property type="match status" value="1"/>
</dbReference>
<dbReference type="Proteomes" id="UP001154114">
    <property type="component" value="Chromosome 5"/>
</dbReference>
<dbReference type="PIRSF" id="PIRSF000894">
    <property type="entry name" value="Acid_phosphatase"/>
    <property type="match status" value="1"/>
</dbReference>
<comment type="catalytic activity">
    <reaction evidence="13">
        <text>1D-myo-inositol 1,2,4,5,6-pentakisphosphate + H2O = 1D-myo-inositol 1,2,5,6-tetrakisphosphate + phosphate</text>
        <dbReference type="Rhea" id="RHEA:77115"/>
        <dbReference type="ChEBI" id="CHEBI:15377"/>
        <dbReference type="ChEBI" id="CHEBI:43474"/>
        <dbReference type="ChEBI" id="CHEBI:57798"/>
        <dbReference type="ChEBI" id="CHEBI:195535"/>
        <dbReference type="EC" id="3.1.3.62"/>
    </reaction>
    <physiologicalReaction direction="left-to-right" evidence="13">
        <dbReference type="Rhea" id="RHEA:77116"/>
    </physiologicalReaction>
</comment>
<evidence type="ECO:0000256" key="13">
    <source>
        <dbReference type="ARBA" id="ARBA00043671"/>
    </source>
</evidence>
<keyword evidence="10" id="KW-0325">Glycoprotein</keyword>
<keyword evidence="6" id="KW-1003">Cell membrane</keyword>
<dbReference type="SUPFAM" id="SSF53254">
    <property type="entry name" value="Phosphoglycerate mutase-like"/>
    <property type="match status" value="1"/>
</dbReference>
<dbReference type="EC" id="3.1.3.80" evidence="3"/>
<evidence type="ECO:0000256" key="6">
    <source>
        <dbReference type="ARBA" id="ARBA00022475"/>
    </source>
</evidence>
<evidence type="ECO:0000256" key="3">
    <source>
        <dbReference type="ARBA" id="ARBA00012976"/>
    </source>
</evidence>
<sequence>MKLFIMFCLLTLIYFMNITIVGSIKSNDIRNHLGSRTPYRFRSNKNDSRIKFPNCKDSKIWMVIRHGTRLPSKKDIVAGANLVDLKFEILLQHENGKGPLSKEQLRRLEEWKDQLDAEQDSYLTLEGQDEMILLAERMQKRFPNAIRQRYDNKTFLFRYTATQRTQQSARFFTNGLFEKKDAQDIIFAPATKVDIILRFYKHCDRWQKQVKKNPDTYTEQRLYGHSSEMNKTLESVSKRLGLNRVLKLGLVNTMYKFCGYETSWDKHFTSPWCYGFDEESMKVFEYYHDIKAYWVDGYGYDLSYRQACLSIKNMFENFSEDKGPHATFLFTHSGTVLKLLTHMELYRPPAPLTSSFRDDGRKWKVSNIDCFGSNLAFVLYKCKTGDHVLTLHQEKIIKLPMCKHELCPLDYLKKYFKNSIYNCNYDDMCGLEKKPNATQKTSV</sequence>
<comment type="catalytic activity">
    <reaction evidence="12">
        <text>1D-myo-inositol 1,2,5,6-tetrakisphosphate + H2O = 1D-myo-inositol 1,2,6-trisphosphate + phosphate</text>
        <dbReference type="Rhea" id="RHEA:77119"/>
        <dbReference type="ChEBI" id="CHEBI:15377"/>
        <dbReference type="ChEBI" id="CHEBI:43474"/>
        <dbReference type="ChEBI" id="CHEBI:195535"/>
        <dbReference type="ChEBI" id="CHEBI:195537"/>
        <dbReference type="EC" id="3.1.3.62"/>
    </reaction>
    <physiologicalReaction direction="left-to-right" evidence="12">
        <dbReference type="Rhea" id="RHEA:77120"/>
    </physiologicalReaction>
</comment>
<evidence type="ECO:0000256" key="8">
    <source>
        <dbReference type="ARBA" id="ARBA00022801"/>
    </source>
</evidence>
<keyword evidence="20" id="KW-1185">Reference proteome</keyword>
<dbReference type="GO" id="GO:0034417">
    <property type="term" value="F:bisphosphoglycerate 3-phosphatase activity"/>
    <property type="evidence" value="ECO:0007669"/>
    <property type="project" value="UniProtKB-EC"/>
</dbReference>
<dbReference type="Gene3D" id="3.40.50.1240">
    <property type="entry name" value="Phosphoglycerate mutase-like"/>
    <property type="match status" value="1"/>
</dbReference>
<evidence type="ECO:0000256" key="4">
    <source>
        <dbReference type="ARBA" id="ARBA00013040"/>
    </source>
</evidence>
<comment type="catalytic activity">
    <reaction evidence="14">
        <text>1D-myo-inositol hexakisphosphate + H2O = 1D-myo-inositol 1,2,4,5,6-pentakisphosphate + phosphate</text>
        <dbReference type="Rhea" id="RHEA:16989"/>
        <dbReference type="ChEBI" id="CHEBI:15377"/>
        <dbReference type="ChEBI" id="CHEBI:43474"/>
        <dbReference type="ChEBI" id="CHEBI:57798"/>
        <dbReference type="ChEBI" id="CHEBI:58130"/>
        <dbReference type="EC" id="3.1.3.62"/>
    </reaction>
    <physiologicalReaction direction="left-to-right" evidence="14">
        <dbReference type="Rhea" id="RHEA:16990"/>
    </physiologicalReaction>
</comment>
<keyword evidence="8" id="KW-0378">Hydrolase</keyword>
<comment type="catalytic activity">
    <reaction evidence="15">
        <text>(2R)-2,3-bisphosphoglycerate + H2O = (2R)-2-phosphoglycerate + phosphate</text>
        <dbReference type="Rhea" id="RHEA:27381"/>
        <dbReference type="ChEBI" id="CHEBI:15377"/>
        <dbReference type="ChEBI" id="CHEBI:43474"/>
        <dbReference type="ChEBI" id="CHEBI:58248"/>
        <dbReference type="ChEBI" id="CHEBI:58289"/>
        <dbReference type="EC" id="3.1.3.80"/>
    </reaction>
    <physiologicalReaction direction="left-to-right" evidence="15">
        <dbReference type="Rhea" id="RHEA:27382"/>
    </physiologicalReaction>
</comment>
<keyword evidence="17" id="KW-0175">Coiled coil</keyword>
<keyword evidence="9" id="KW-0472">Membrane</keyword>
<reference evidence="19" key="1">
    <citation type="submission" date="2021-12" db="EMBL/GenBank/DDBJ databases">
        <authorList>
            <person name="King R."/>
        </authorList>
    </citation>
    <scope>NUCLEOTIDE SEQUENCE</scope>
</reference>
<dbReference type="PANTHER" id="PTHR20963">
    <property type="entry name" value="MULTIPLE INOSITOL POLYPHOSPHATE PHOSPHATASE-RELATED"/>
    <property type="match status" value="1"/>
</dbReference>
<dbReference type="AlphaFoldDB" id="A0A9P0BUZ2"/>
<evidence type="ECO:0000256" key="1">
    <source>
        <dbReference type="ARBA" id="ARBA00004236"/>
    </source>
</evidence>
<comment type="similarity">
    <text evidence="2">Belongs to the histidine acid phosphatase family. MINPP1 subfamily.</text>
</comment>
<dbReference type="InterPro" id="IPR029033">
    <property type="entry name" value="His_PPase_superfam"/>
</dbReference>
<dbReference type="GO" id="GO:0005886">
    <property type="term" value="C:plasma membrane"/>
    <property type="evidence" value="ECO:0007669"/>
    <property type="project" value="UniProtKB-SubCell"/>
</dbReference>
<name>A0A9P0BUZ2_CHRIL</name>
<dbReference type="InterPro" id="IPR000560">
    <property type="entry name" value="His_Pase_clade-2"/>
</dbReference>
<feature type="disulfide bond" evidence="16">
    <location>
        <begin position="55"/>
        <end position="382"/>
    </location>
</feature>
<proteinExistence type="inferred from homology"/>
<organism evidence="19 20">
    <name type="scientific">Chrysodeixis includens</name>
    <name type="common">Soybean looper</name>
    <name type="synonym">Pseudoplusia includens</name>
    <dbReference type="NCBI Taxonomy" id="689277"/>
    <lineage>
        <taxon>Eukaryota</taxon>
        <taxon>Metazoa</taxon>
        <taxon>Ecdysozoa</taxon>
        <taxon>Arthropoda</taxon>
        <taxon>Hexapoda</taxon>
        <taxon>Insecta</taxon>
        <taxon>Pterygota</taxon>
        <taxon>Neoptera</taxon>
        <taxon>Endopterygota</taxon>
        <taxon>Lepidoptera</taxon>
        <taxon>Glossata</taxon>
        <taxon>Ditrysia</taxon>
        <taxon>Noctuoidea</taxon>
        <taxon>Noctuidae</taxon>
        <taxon>Plusiinae</taxon>
        <taxon>Chrysodeixis</taxon>
    </lineage>
</organism>
<evidence type="ECO:0000256" key="7">
    <source>
        <dbReference type="ARBA" id="ARBA00022729"/>
    </source>
</evidence>
<evidence type="ECO:0000256" key="12">
    <source>
        <dbReference type="ARBA" id="ARBA00043668"/>
    </source>
</evidence>
<keyword evidence="7 18" id="KW-0732">Signal</keyword>
<evidence type="ECO:0000256" key="18">
    <source>
        <dbReference type="SAM" id="SignalP"/>
    </source>
</evidence>
<evidence type="ECO:0000256" key="11">
    <source>
        <dbReference type="ARBA" id="ARBA00031642"/>
    </source>
</evidence>
<feature type="disulfide bond" evidence="16">
    <location>
        <begin position="402"/>
        <end position="407"/>
    </location>
</feature>
<accession>A0A9P0BUZ2</accession>
<evidence type="ECO:0000256" key="16">
    <source>
        <dbReference type="PIRSR" id="PIRSR000894-2"/>
    </source>
</evidence>
<dbReference type="InterPro" id="IPR016274">
    <property type="entry name" value="Histidine_acid_Pase_euk"/>
</dbReference>
<comment type="subcellular location">
    <subcellularLocation>
        <location evidence="1">Cell membrane</location>
    </subcellularLocation>
</comment>
<dbReference type="OrthoDB" id="6509975at2759"/>
<dbReference type="EMBL" id="LR824008">
    <property type="protein sequence ID" value="CAH0604806.1"/>
    <property type="molecule type" value="Genomic_DNA"/>
</dbReference>
<evidence type="ECO:0000256" key="15">
    <source>
        <dbReference type="ARBA" id="ARBA00043832"/>
    </source>
</evidence>